<gene>
    <name evidence="3" type="ORF">Cvel_17399</name>
</gene>
<feature type="chain" id="PRO_5005189401" evidence="2">
    <location>
        <begin position="20"/>
        <end position="586"/>
    </location>
</feature>
<accession>A0A0G4FKA5</accession>
<evidence type="ECO:0000256" key="2">
    <source>
        <dbReference type="SAM" id="SignalP"/>
    </source>
</evidence>
<sequence length="586" mass="64868">MCLSRCLLLCGVLASTSVGFLLTPSSVRERYRPSPVIRRHERVQLSAGAVGTADETATASREVIPKRTEKKNVLILGHFNAVADEVTWLFSKDRWVKDSEETAYEYNVKAFFHLNIDIRTPELPKALRSQPRADVKFYDFRAAKSMGQIIKGAVEEADIIVFAPEDGTEPEAAFDDDGLPITQVDLRRKTMTLENLLNFQSEADPRAGESTIPFFDGSDYLKKGTERARNAGIDWKELMEEILNPIVRGNSKSKEPPLVVLSLLQPEFYRFDSSVTPLDTALELLRIKSSGGSSFKTLIFRHGRMIGDTLGRKFPAFVSPPLRQPVLDEQYGLQGARMTYRGTARGDFATRRDHFARALLESLHTDVPFDSGTDVTVASVKGKGARVSDAAWKEIVASVAEKAKNDESGETEWEFSEAPSKSSFFAFLKKFGAAAVGGNVKTALMSSPSRFSLFEDANTGSWGIQIFWTITPFTQEGEERPVGSLAVYLDKKKGEKGKETEGEDAGATEATLTFRRFTPDGRPLKGRLAGEQTVIQTLAKLLNEADFEKDSNSVLKDRAAKLASSSRGKSKKLKGRKRKQPRKTPS</sequence>
<dbReference type="EMBL" id="CDMZ01000424">
    <property type="protein sequence ID" value="CEM13993.1"/>
    <property type="molecule type" value="Genomic_DNA"/>
</dbReference>
<dbReference type="AlphaFoldDB" id="A0A0G4FKA5"/>
<name>A0A0G4FKA5_9ALVE</name>
<reference evidence="3" key="1">
    <citation type="submission" date="2014-11" db="EMBL/GenBank/DDBJ databases">
        <authorList>
            <person name="Otto D Thomas"/>
            <person name="Naeem Raeece"/>
        </authorList>
    </citation>
    <scope>NUCLEOTIDE SEQUENCE</scope>
</reference>
<evidence type="ECO:0000313" key="3">
    <source>
        <dbReference type="EMBL" id="CEM13993.1"/>
    </source>
</evidence>
<keyword evidence="2" id="KW-0732">Signal</keyword>
<evidence type="ECO:0000256" key="1">
    <source>
        <dbReference type="SAM" id="MobiDB-lite"/>
    </source>
</evidence>
<feature type="compositionally biased region" description="Basic residues" evidence="1">
    <location>
        <begin position="568"/>
        <end position="586"/>
    </location>
</feature>
<feature type="region of interest" description="Disordered" evidence="1">
    <location>
        <begin position="558"/>
        <end position="586"/>
    </location>
</feature>
<protein>
    <submittedName>
        <fullName evidence="3">Uncharacterized protein</fullName>
    </submittedName>
</protein>
<dbReference type="VEuPathDB" id="CryptoDB:Cvel_17399"/>
<organism evidence="3">
    <name type="scientific">Chromera velia CCMP2878</name>
    <dbReference type="NCBI Taxonomy" id="1169474"/>
    <lineage>
        <taxon>Eukaryota</taxon>
        <taxon>Sar</taxon>
        <taxon>Alveolata</taxon>
        <taxon>Colpodellida</taxon>
        <taxon>Chromeraceae</taxon>
        <taxon>Chromera</taxon>
    </lineage>
</organism>
<proteinExistence type="predicted"/>
<feature type="signal peptide" evidence="2">
    <location>
        <begin position="1"/>
        <end position="19"/>
    </location>
</feature>